<comment type="caution">
    <text evidence="1">The sequence shown here is derived from an EMBL/GenBank/DDBJ whole genome shotgun (WGS) entry which is preliminary data.</text>
</comment>
<dbReference type="Proteomes" id="UP000646738">
    <property type="component" value="Unassembled WGS sequence"/>
</dbReference>
<protein>
    <recommendedName>
        <fullName evidence="3">Secreted protein</fullName>
    </recommendedName>
</protein>
<accession>A0ABQ3RDG6</accession>
<sequence>MKIPTPAAVLIASAVGAVGIWRLEQHSQRRNALHAAQMHQELIAEVAANPEIQEVWMPPGGERSEYTLLLHVNRLVSFLSVKFRVGLLNEESLGVQAKAAMEREAVRRYWETYGGFREEEAMDSTDARFNEIMSAAYDKAVRPSRRPQAEAAA</sequence>
<evidence type="ECO:0000313" key="1">
    <source>
        <dbReference type="EMBL" id="GHI53876.1"/>
    </source>
</evidence>
<dbReference type="Pfam" id="PF19560">
    <property type="entry name" value="DUF6082"/>
    <property type="match status" value="1"/>
</dbReference>
<name>A0ABQ3RDG6_STRRR</name>
<dbReference type="InterPro" id="IPR045728">
    <property type="entry name" value="DUF6082"/>
</dbReference>
<reference evidence="2" key="1">
    <citation type="submission" date="2023-07" db="EMBL/GenBank/DDBJ databases">
        <title>Whole genome shotgun sequence of Streptomyces achromogenes subsp. rubradiris NBRC 14000.</title>
        <authorList>
            <person name="Komaki H."/>
            <person name="Tamura T."/>
        </authorList>
    </citation>
    <scope>NUCLEOTIDE SEQUENCE [LARGE SCALE GENOMIC DNA]</scope>
    <source>
        <strain evidence="2">NBRC 14000</strain>
    </source>
</reference>
<keyword evidence="2" id="KW-1185">Reference proteome</keyword>
<gene>
    <name evidence="1" type="ORF">Srubr_37220</name>
</gene>
<dbReference type="EMBL" id="BNEA01000015">
    <property type="protein sequence ID" value="GHI53876.1"/>
    <property type="molecule type" value="Genomic_DNA"/>
</dbReference>
<proteinExistence type="predicted"/>
<organism evidence="1 2">
    <name type="scientific">Streptomyces rubradiris</name>
    <name type="common">Streptomyces achromogenes subsp. rubradiris</name>
    <dbReference type="NCBI Taxonomy" id="285531"/>
    <lineage>
        <taxon>Bacteria</taxon>
        <taxon>Bacillati</taxon>
        <taxon>Actinomycetota</taxon>
        <taxon>Actinomycetes</taxon>
        <taxon>Kitasatosporales</taxon>
        <taxon>Streptomycetaceae</taxon>
        <taxon>Streptomyces</taxon>
    </lineage>
</organism>
<evidence type="ECO:0008006" key="3">
    <source>
        <dbReference type="Google" id="ProtNLM"/>
    </source>
</evidence>
<dbReference type="RefSeq" id="WP_189989706.1">
    <property type="nucleotide sequence ID" value="NZ_BNCB01000001.1"/>
</dbReference>
<evidence type="ECO:0000313" key="2">
    <source>
        <dbReference type="Proteomes" id="UP000646738"/>
    </source>
</evidence>